<name>F7VGS8_9PROT</name>
<reference evidence="1 2" key="1">
    <citation type="journal article" date="2011" name="Biochem. Biophys. Res. Commun.">
        <title>Increased number of Arginine-based salt bridges contributes to the thermotolerance of thermotolerant acetic acid bacteria, Acetobacter tropicalis SKU1100.</title>
        <authorList>
            <person name="Matsutani M."/>
            <person name="Hirakawa H."/>
            <person name="Nishikura M."/>
            <person name="Soemphol W."/>
            <person name="Ali I.A.I."/>
            <person name="Yakushi T."/>
            <person name="Matsushita K."/>
        </authorList>
    </citation>
    <scope>NUCLEOTIDE SEQUENCE [LARGE SCALE GENOMIC DNA]</scope>
    <source>
        <strain evidence="1 2">NBRC 101654</strain>
    </source>
</reference>
<evidence type="ECO:0000313" key="2">
    <source>
        <dbReference type="Proteomes" id="UP000004319"/>
    </source>
</evidence>
<accession>F7VGS8</accession>
<proteinExistence type="predicted"/>
<protein>
    <submittedName>
        <fullName evidence="1">Uncharacterized protein</fullName>
    </submittedName>
</protein>
<evidence type="ECO:0000313" key="1">
    <source>
        <dbReference type="EMBL" id="GAA09573.1"/>
    </source>
</evidence>
<gene>
    <name evidence="1" type="ORF">ATPR_2577</name>
</gene>
<dbReference type="AlphaFoldDB" id="F7VGS8"/>
<comment type="caution">
    <text evidence="1">The sequence shown here is derived from an EMBL/GenBank/DDBJ whole genome shotgun (WGS) entry which is preliminary data.</text>
</comment>
<organism evidence="1 2">
    <name type="scientific">Acetobacter tropicalis NBRC 101654</name>
    <dbReference type="NCBI Taxonomy" id="749388"/>
    <lineage>
        <taxon>Bacteria</taxon>
        <taxon>Pseudomonadati</taxon>
        <taxon>Pseudomonadota</taxon>
        <taxon>Alphaproteobacteria</taxon>
        <taxon>Acetobacterales</taxon>
        <taxon>Acetobacteraceae</taxon>
        <taxon>Acetobacter</taxon>
    </lineage>
</organism>
<sequence length="38" mass="4071">MAVQGCPDRHSCENDASPVPVLPPLGRFFYVCHPSGSV</sequence>
<dbReference type="EMBL" id="BABS01000102">
    <property type="protein sequence ID" value="GAA09573.1"/>
    <property type="molecule type" value="Genomic_DNA"/>
</dbReference>
<dbReference type="Proteomes" id="UP000004319">
    <property type="component" value="Unassembled WGS sequence"/>
</dbReference>